<accession>A0AAI8YLU5</accession>
<comment type="caution">
    <text evidence="1">The sequence shown here is derived from an EMBL/GenBank/DDBJ whole genome shotgun (WGS) entry which is preliminary data.</text>
</comment>
<protein>
    <submittedName>
        <fullName evidence="1">Uu.00g076420.m01.CDS01</fullName>
    </submittedName>
</protein>
<organism evidence="1 2">
    <name type="scientific">Anthostomella pinea</name>
    <dbReference type="NCBI Taxonomy" id="933095"/>
    <lineage>
        <taxon>Eukaryota</taxon>
        <taxon>Fungi</taxon>
        <taxon>Dikarya</taxon>
        <taxon>Ascomycota</taxon>
        <taxon>Pezizomycotina</taxon>
        <taxon>Sordariomycetes</taxon>
        <taxon>Xylariomycetidae</taxon>
        <taxon>Xylariales</taxon>
        <taxon>Xylariaceae</taxon>
        <taxon>Anthostomella</taxon>
    </lineage>
</organism>
<sequence length="418" mass="47709">MDIIIPEVLDRVCSFLDVEDVRTFRLCCRAYADVGARYAHRELIFYLHQDDLDELRRISLRPIASKNVHSLVYVGHTMESDRMSSHRFMRYYYDFVRSGEKVKAQLANEAPPPRLKQRQLGVLFKKYEAVMDQQEKILSGNTDITYLKDAIARFAALRSVTMSSGFWFLKGMRRTPFEGCLTNPGSNIEPEGCRQIESLLAALCEAEISLAELTVGTFTSGPSRCVSRRAWKEEEGIIPGRAVPEAGIEVPGCRRLMETGVLRDFIASLQCLETLYIVFVWHSDEHGYPAKLGDIMQPQHHWDHLADLTLGNITCERQDLMAVLKRHKGTLTSLCLRDIQLRTTSWQLLLPEIRGVLQLNKACICGELFGHEEDSPRSEYRDLGEAEYDETPLLDAVNEYVTRRGRSSCPLNSTNRRD</sequence>
<dbReference type="CDD" id="cd09917">
    <property type="entry name" value="F-box_SF"/>
    <property type="match status" value="1"/>
</dbReference>
<gene>
    <name evidence="1" type="ORF">KHLLAP_LOCUS12485</name>
</gene>
<dbReference type="Proteomes" id="UP001295740">
    <property type="component" value="Unassembled WGS sequence"/>
</dbReference>
<proteinExistence type="predicted"/>
<dbReference type="EMBL" id="CAUWAG010000018">
    <property type="protein sequence ID" value="CAJ2512017.1"/>
    <property type="molecule type" value="Genomic_DNA"/>
</dbReference>
<keyword evidence="2" id="KW-1185">Reference proteome</keyword>
<evidence type="ECO:0000313" key="1">
    <source>
        <dbReference type="EMBL" id="CAJ2512017.1"/>
    </source>
</evidence>
<evidence type="ECO:0000313" key="2">
    <source>
        <dbReference type="Proteomes" id="UP001295740"/>
    </source>
</evidence>
<dbReference type="AlphaFoldDB" id="A0AAI8YLU5"/>
<name>A0AAI8YLU5_9PEZI</name>
<reference evidence="1" key="1">
    <citation type="submission" date="2023-10" db="EMBL/GenBank/DDBJ databases">
        <authorList>
            <person name="Hackl T."/>
        </authorList>
    </citation>
    <scope>NUCLEOTIDE SEQUENCE</scope>
</reference>